<dbReference type="InterPro" id="IPR011856">
    <property type="entry name" value="tRNA_endonuc-like_dom_sf"/>
</dbReference>
<dbReference type="SUPFAM" id="SSF52980">
    <property type="entry name" value="Restriction endonuclease-like"/>
    <property type="match status" value="1"/>
</dbReference>
<sequence>MSHATPDPARDPIFDRQALVLGKAVRDKQGQPLLLPLLKRLNWAVSNGRGLSFDLRSASQDQISGMTRVCSGLLKDSLLAEYRYRKGSKLLQVTVQDRGDIRSFFSGGWFERFVCISLQKALLPQRKDLAWLMNTKIIFPNGAKHELDLLVLINRDPLLVECKSGGDYNAHLRKFSDHIKRLSIQPHQAMLVILDLPAEDSSRLSAFWGFPVINERQLAEAVRTRRCPLHP</sequence>
<dbReference type="InterPro" id="IPR011335">
    <property type="entry name" value="Restrct_endonuc-II-like"/>
</dbReference>
<organism evidence="1 2">
    <name type="scientific">Aphanothece cf. minutissima CCALA 015</name>
    <dbReference type="NCBI Taxonomy" id="2107695"/>
    <lineage>
        <taxon>Bacteria</taxon>
        <taxon>Bacillati</taxon>
        <taxon>Cyanobacteriota</taxon>
        <taxon>Cyanophyceae</taxon>
        <taxon>Oscillatoriophycideae</taxon>
        <taxon>Chroococcales</taxon>
        <taxon>Aphanothecaceae</taxon>
        <taxon>Aphanothece</taxon>
    </lineage>
</organism>
<protein>
    <submittedName>
        <fullName evidence="1">Uncharacterized protein</fullName>
    </submittedName>
</protein>
<dbReference type="Proteomes" id="UP000238218">
    <property type="component" value="Unassembled WGS sequence"/>
</dbReference>
<accession>A0ABX5FCE8</accession>
<name>A0ABX5FCE8_9CHRO</name>
<keyword evidence="2" id="KW-1185">Reference proteome</keyword>
<comment type="caution">
    <text evidence="1">The sequence shown here is derived from an EMBL/GenBank/DDBJ whole genome shotgun (WGS) entry which is preliminary data.</text>
</comment>
<reference evidence="1 2" key="1">
    <citation type="submission" date="2018-02" db="EMBL/GenBank/DDBJ databases">
        <authorList>
            <person name="Moore K."/>
            <person name="Momper L."/>
        </authorList>
    </citation>
    <scope>NUCLEOTIDE SEQUENCE [LARGE SCALE GENOMIC DNA]</scope>
    <source>
        <strain evidence="1 2">CCALA 015</strain>
    </source>
</reference>
<evidence type="ECO:0000313" key="2">
    <source>
        <dbReference type="Proteomes" id="UP000238218"/>
    </source>
</evidence>
<dbReference type="EMBL" id="PVWP01000001">
    <property type="protein sequence ID" value="PSB39454.1"/>
    <property type="molecule type" value="Genomic_DNA"/>
</dbReference>
<proteinExistence type="predicted"/>
<dbReference type="RefSeq" id="WP_106219645.1">
    <property type="nucleotide sequence ID" value="NZ_PVWP01000001.1"/>
</dbReference>
<gene>
    <name evidence="1" type="ORF">C7B81_02090</name>
</gene>
<dbReference type="Gene3D" id="3.40.1350.10">
    <property type="match status" value="1"/>
</dbReference>
<reference evidence="1 2" key="2">
    <citation type="submission" date="2018-03" db="EMBL/GenBank/DDBJ databases">
        <title>The ancient ancestry and fast evolution of plastids.</title>
        <authorList>
            <person name="Moore K.R."/>
            <person name="Magnabosco C."/>
            <person name="Momper L."/>
            <person name="Gold D.A."/>
            <person name="Bosak T."/>
            <person name="Fournier G.P."/>
        </authorList>
    </citation>
    <scope>NUCLEOTIDE SEQUENCE [LARGE SCALE GENOMIC DNA]</scope>
    <source>
        <strain evidence="1 2">CCALA 015</strain>
    </source>
</reference>
<evidence type="ECO:0000313" key="1">
    <source>
        <dbReference type="EMBL" id="PSB39454.1"/>
    </source>
</evidence>